<name>A0ABQ0FBN7_APOSI</name>
<gene>
    <name evidence="5" type="ORF">APTSU1_001190200</name>
</gene>
<dbReference type="PROSITE" id="PS51144">
    <property type="entry name" value="ALPHA_CA_2"/>
    <property type="match status" value="1"/>
</dbReference>
<sequence>MVPSFWGLVNSAWNLCSVGKRQSPVNIETSHMIFDPFLTPLRINTGGRKVSGTMYNTGRHVSLRLDKEHLVNISGGPMTYSHRLEEIRLHFGSEDSQGSEHLLNGQAFSGEDIYRAPMTGQQKPFLWLGRLSDKERTVQLIHYNHELYTNVTEAAKSPNGLVVVSIFIKVSDSSNPFLNRMLNRDTITRITYKNDAYLLQGLNIEELYPETSSFITYDGSMTIPPCYETASWIIMNKPVYITRMQMHSLRLLSQNQPSQIFLSMSDNFRPVQPLNNRCIRTNINFSLQGKDCPNNRAQKLQYRDKRMAPQVGNQAKKNPTSVKFYNCELT</sequence>
<dbReference type="Gene3D" id="3.10.200.10">
    <property type="entry name" value="Alpha carbonic anhydrase"/>
    <property type="match status" value="1"/>
</dbReference>
<comment type="caution">
    <text evidence="5">The sequence shown here is derived from an EMBL/GenBank/DDBJ whole genome shotgun (WGS) entry which is preliminary data.</text>
</comment>
<comment type="function">
    <text evidence="1">Does not have a catalytic activity.</text>
</comment>
<proteinExistence type="inferred from homology"/>
<dbReference type="InterPro" id="IPR001148">
    <property type="entry name" value="CA_dom"/>
</dbReference>
<evidence type="ECO:0000313" key="6">
    <source>
        <dbReference type="Proteomes" id="UP001623349"/>
    </source>
</evidence>
<dbReference type="CDD" id="cd03121">
    <property type="entry name" value="alpha_CARP_X_XI_like"/>
    <property type="match status" value="1"/>
</dbReference>
<dbReference type="InterPro" id="IPR041878">
    <property type="entry name" value="Alpha_CARP_X/XI"/>
</dbReference>
<feature type="domain" description="Alpha-carbonic anhydrase" evidence="4">
    <location>
        <begin position="1"/>
        <end position="283"/>
    </location>
</feature>
<dbReference type="SUPFAM" id="SSF51069">
    <property type="entry name" value="Carbonic anhydrase"/>
    <property type="match status" value="1"/>
</dbReference>
<dbReference type="EMBL" id="BAAFST010000011">
    <property type="protein sequence ID" value="GAB1296667.1"/>
    <property type="molecule type" value="Genomic_DNA"/>
</dbReference>
<dbReference type="InterPro" id="IPR023561">
    <property type="entry name" value="Carbonic_anhydrase_a-class"/>
</dbReference>
<evidence type="ECO:0000256" key="1">
    <source>
        <dbReference type="ARBA" id="ARBA00002258"/>
    </source>
</evidence>
<reference evidence="5 6" key="1">
    <citation type="submission" date="2024-08" db="EMBL/GenBank/DDBJ databases">
        <title>The draft genome of Apodemus speciosus.</title>
        <authorList>
            <person name="Nabeshima K."/>
            <person name="Suzuki S."/>
            <person name="Onuma M."/>
        </authorList>
    </citation>
    <scope>NUCLEOTIDE SEQUENCE [LARGE SCALE GENOMIC DNA]</scope>
    <source>
        <strain evidence="5">IB14-021</strain>
    </source>
</reference>
<evidence type="ECO:0000256" key="3">
    <source>
        <dbReference type="ARBA" id="ARBA00022137"/>
    </source>
</evidence>
<dbReference type="Pfam" id="PF00194">
    <property type="entry name" value="Carb_anhydrase"/>
    <property type="match status" value="2"/>
</dbReference>
<keyword evidence="6" id="KW-1185">Reference proteome</keyword>
<organism evidence="5 6">
    <name type="scientific">Apodemus speciosus</name>
    <name type="common">Large Japanese field mouse</name>
    <dbReference type="NCBI Taxonomy" id="105296"/>
    <lineage>
        <taxon>Eukaryota</taxon>
        <taxon>Metazoa</taxon>
        <taxon>Chordata</taxon>
        <taxon>Craniata</taxon>
        <taxon>Vertebrata</taxon>
        <taxon>Euteleostomi</taxon>
        <taxon>Mammalia</taxon>
        <taxon>Eutheria</taxon>
        <taxon>Euarchontoglires</taxon>
        <taxon>Glires</taxon>
        <taxon>Rodentia</taxon>
        <taxon>Myomorpha</taxon>
        <taxon>Muroidea</taxon>
        <taxon>Muridae</taxon>
        <taxon>Murinae</taxon>
        <taxon>Apodemus</taxon>
    </lineage>
</organism>
<protein>
    <recommendedName>
        <fullName evidence="3">Carbonic anhydrase-related protein 10</fullName>
    </recommendedName>
</protein>
<dbReference type="InterPro" id="IPR036398">
    <property type="entry name" value="CA_dom_sf"/>
</dbReference>
<evidence type="ECO:0000313" key="5">
    <source>
        <dbReference type="EMBL" id="GAB1296667.1"/>
    </source>
</evidence>
<evidence type="ECO:0000256" key="2">
    <source>
        <dbReference type="ARBA" id="ARBA00010718"/>
    </source>
</evidence>
<accession>A0ABQ0FBN7</accession>
<evidence type="ECO:0000259" key="4">
    <source>
        <dbReference type="PROSITE" id="PS51144"/>
    </source>
</evidence>
<comment type="similarity">
    <text evidence="2">Belongs to the alpha-carbonic anhydrase family.</text>
</comment>
<dbReference type="PANTHER" id="PTHR18952:SF91">
    <property type="entry name" value="CARBONIC ANHYDRASE-RELATED PROTEIN 10"/>
    <property type="match status" value="1"/>
</dbReference>
<dbReference type="Proteomes" id="UP001623349">
    <property type="component" value="Unassembled WGS sequence"/>
</dbReference>
<dbReference type="PANTHER" id="PTHR18952">
    <property type="entry name" value="CARBONIC ANHYDRASE"/>
    <property type="match status" value="1"/>
</dbReference>
<dbReference type="SMART" id="SM01057">
    <property type="entry name" value="Carb_anhydrase"/>
    <property type="match status" value="1"/>
</dbReference>